<reference evidence="1 2" key="1">
    <citation type="submission" date="2019-09" db="EMBL/GenBank/DDBJ databases">
        <title>Chitinophaga ginsengihumi sp. nov., isolated from soil of ginseng rhizosphere.</title>
        <authorList>
            <person name="Lee J."/>
        </authorList>
    </citation>
    <scope>NUCLEOTIDE SEQUENCE [LARGE SCALE GENOMIC DNA]</scope>
    <source>
        <strain evidence="1 2">BN140078</strain>
    </source>
</reference>
<reference evidence="1 2" key="2">
    <citation type="submission" date="2019-09" db="EMBL/GenBank/DDBJ databases">
        <authorList>
            <person name="Jin C."/>
        </authorList>
    </citation>
    <scope>NUCLEOTIDE SEQUENCE [LARGE SCALE GENOMIC DNA]</scope>
    <source>
        <strain evidence="1 2">BN140078</strain>
    </source>
</reference>
<evidence type="ECO:0000313" key="1">
    <source>
        <dbReference type="EMBL" id="KAA2245494.1"/>
    </source>
</evidence>
<keyword evidence="2" id="KW-1185">Reference proteome</keyword>
<dbReference type="Proteomes" id="UP000324611">
    <property type="component" value="Unassembled WGS sequence"/>
</dbReference>
<comment type="caution">
    <text evidence="1">The sequence shown here is derived from an EMBL/GenBank/DDBJ whole genome shotgun (WGS) entry which is preliminary data.</text>
</comment>
<organism evidence="1 2">
    <name type="scientific">Chitinophaga agrisoli</name>
    <dbReference type="NCBI Taxonomy" id="2607653"/>
    <lineage>
        <taxon>Bacteria</taxon>
        <taxon>Pseudomonadati</taxon>
        <taxon>Bacteroidota</taxon>
        <taxon>Chitinophagia</taxon>
        <taxon>Chitinophagales</taxon>
        <taxon>Chitinophagaceae</taxon>
        <taxon>Chitinophaga</taxon>
    </lineage>
</organism>
<accession>A0A5B2W308</accession>
<name>A0A5B2W308_9BACT</name>
<dbReference type="AlphaFoldDB" id="A0A5B2W308"/>
<dbReference type="EMBL" id="VUOC01000001">
    <property type="protein sequence ID" value="KAA2245494.1"/>
    <property type="molecule type" value="Genomic_DNA"/>
</dbReference>
<evidence type="ECO:0000313" key="2">
    <source>
        <dbReference type="Proteomes" id="UP000324611"/>
    </source>
</evidence>
<dbReference type="RefSeq" id="WP_149836883.1">
    <property type="nucleotide sequence ID" value="NZ_VUOC01000001.1"/>
</dbReference>
<protein>
    <recommendedName>
        <fullName evidence="3">Tail sheath protein subtilisin-like domain-containing protein</fullName>
    </recommendedName>
</protein>
<evidence type="ECO:0008006" key="3">
    <source>
        <dbReference type="Google" id="ProtNLM"/>
    </source>
</evidence>
<gene>
    <name evidence="1" type="ORF">F0L74_05925</name>
</gene>
<dbReference type="InterPro" id="IPR019694">
    <property type="entry name" value="Phage_HP1_Orf23"/>
</dbReference>
<dbReference type="Pfam" id="PF10758">
    <property type="entry name" value="DUF2586"/>
    <property type="match status" value="1"/>
</dbReference>
<sequence length="411" mass="43989">MSRPGVEIFLTNGGLGIQPASDFGVSAVLIASPVAPVAGYGTAFMVKTKTQVATAFAQVGNEDVVKAINEGFYAAAPEGTKLYVLCMAAATTLTTLGAAANANKVLSLGAGTVRLLAAIKFPDEEYEPTVTDGFDQDVHTAVTALQTLSATWFDDNKPFRYFVEGFAFADPATAKNYATSLNRNGFIVAANIDGSTARATMLAMGAAAAVEPQRNIGRIKNGSLPIPETSNVKIGAIAVDAISGADLDTLFEKRYISIEKNKSASGYVFTYDCALCDPTDDYNNLRFGRVIDNATRIAFVTYYRELKDDVEVFAGGRLSTVAEKALEIGIEQAIDDGMRNQLSKKTDGSAAVECLINPDPAQYALLYEQADIEQPNFNLLQTGTIYVFIRLLPKGSLDYINLYLGYSPTVE</sequence>
<proteinExistence type="predicted"/>